<comment type="similarity">
    <text evidence="1">Belongs to the TPPP family.</text>
</comment>
<dbReference type="GO" id="GO:0046785">
    <property type="term" value="P:microtubule polymerization"/>
    <property type="evidence" value="ECO:0007669"/>
    <property type="project" value="InterPro"/>
</dbReference>
<proteinExistence type="inferred from homology"/>
<dbReference type="GO" id="GO:0001578">
    <property type="term" value="P:microtubule bundle formation"/>
    <property type="evidence" value="ECO:0007669"/>
    <property type="project" value="TreeGrafter"/>
</dbReference>
<evidence type="ECO:0000256" key="1">
    <source>
        <dbReference type="ARBA" id="ARBA00010994"/>
    </source>
</evidence>
<name>F1C7P7_SUBDO</name>
<accession>F1C7P7</accession>
<evidence type="ECO:0000313" key="3">
    <source>
        <dbReference type="EMBL" id="ADX30619.1"/>
    </source>
</evidence>
<organism evidence="3">
    <name type="scientific">Suberites domuncula</name>
    <name type="common">Sponge</name>
    <dbReference type="NCBI Taxonomy" id="55567"/>
    <lineage>
        <taxon>Eukaryota</taxon>
        <taxon>Metazoa</taxon>
        <taxon>Porifera</taxon>
        <taxon>Demospongiae</taxon>
        <taxon>Heteroscleromorpha</taxon>
        <taxon>Suberitida</taxon>
        <taxon>Suberitidae</taxon>
        <taxon>Suberites</taxon>
    </lineage>
</organism>
<dbReference type="EMBL" id="HQ214669">
    <property type="protein sequence ID" value="ADX30619.1"/>
    <property type="molecule type" value="Genomic_DNA"/>
</dbReference>
<dbReference type="Gene3D" id="1.10.238.10">
    <property type="entry name" value="EF-hand"/>
    <property type="match status" value="1"/>
</dbReference>
<feature type="compositionally biased region" description="Basic and acidic residues" evidence="2">
    <location>
        <begin position="129"/>
        <end position="150"/>
    </location>
</feature>
<dbReference type="GO" id="GO:0032273">
    <property type="term" value="P:positive regulation of protein polymerization"/>
    <property type="evidence" value="ECO:0007669"/>
    <property type="project" value="TreeGrafter"/>
</dbReference>
<feature type="region of interest" description="Disordered" evidence="2">
    <location>
        <begin position="121"/>
        <end position="158"/>
    </location>
</feature>
<dbReference type="GO" id="GO:0005874">
    <property type="term" value="C:microtubule"/>
    <property type="evidence" value="ECO:0007669"/>
    <property type="project" value="TreeGrafter"/>
</dbReference>
<dbReference type="Pfam" id="PF05517">
    <property type="entry name" value="p25-alpha"/>
    <property type="match status" value="1"/>
</dbReference>
<dbReference type="InterPro" id="IPR011992">
    <property type="entry name" value="EF-hand-dom_pair"/>
</dbReference>
<gene>
    <name evidence="3" type="primary">TPPP</name>
</gene>
<dbReference type="SUPFAM" id="SSF47473">
    <property type="entry name" value="EF-hand"/>
    <property type="match status" value="1"/>
</dbReference>
<evidence type="ECO:0000256" key="2">
    <source>
        <dbReference type="SAM" id="MobiDB-lite"/>
    </source>
</evidence>
<dbReference type="InterPro" id="IPR008907">
    <property type="entry name" value="TPP/p25"/>
</dbReference>
<dbReference type="GO" id="GO:0015631">
    <property type="term" value="F:tubulin binding"/>
    <property type="evidence" value="ECO:0007669"/>
    <property type="project" value="InterPro"/>
</dbReference>
<dbReference type="PANTHER" id="PTHR12932">
    <property type="entry name" value="P25 ALPHA-RELATED"/>
    <property type="match status" value="1"/>
</dbReference>
<reference evidence="3" key="1">
    <citation type="journal article" date="2011" name="Biologia">
        <title>Tubulin polymerization promoting protein (TPPP) ortholog from Suberites domuncula and comparative analysis of TPPP/p25 gene family.</title>
        <authorList>
            <person name="Stifanic M."/>
            <person name="Batel R."/>
            <person name="Mueller W.E.G."/>
        </authorList>
    </citation>
    <scope>NUCLEOTIDE SEQUENCE</scope>
</reference>
<dbReference type="PANTHER" id="PTHR12932:SF9">
    <property type="entry name" value="TUBULIN POLYMERIZATION-PROMOTING PROTEIN HOMOLOG"/>
    <property type="match status" value="1"/>
</dbReference>
<dbReference type="AlphaFoldDB" id="F1C7P7"/>
<protein>
    <submittedName>
        <fullName evidence="3">Tubulin polymerization promoting protein</fullName>
    </submittedName>
</protein>
<sequence length="180" mass="19220">MATGLESTFNGFCSFGASKDGAALMDNAKFAKLFRDLKLLDKKFTSTDVDIIFNRPEVKAKGERKINFAQFQAALKLVAEKKYPGDSDGLKKLTDKILTGKGPATSGATKFKSSGAVDRLTDTSKYTGSHKERFDESGKGKGLEGRDTGAKGHGMAAGSVAGQAGYVSGYKHEGTYDKKK</sequence>